<dbReference type="InterPro" id="IPR029069">
    <property type="entry name" value="HotDog_dom_sf"/>
</dbReference>
<dbReference type="Gene3D" id="3.10.129.10">
    <property type="entry name" value="Hotdog Thioesterase"/>
    <property type="match status" value="1"/>
</dbReference>
<evidence type="ECO:0000313" key="2">
    <source>
        <dbReference type="EMBL" id="CAA9415450.1"/>
    </source>
</evidence>
<dbReference type="AlphaFoldDB" id="A0A6J4PNB7"/>
<feature type="compositionally biased region" description="Basic residues" evidence="1">
    <location>
        <begin position="93"/>
        <end position="105"/>
    </location>
</feature>
<dbReference type="EMBL" id="CADCUZ010000069">
    <property type="protein sequence ID" value="CAA9415450.1"/>
    <property type="molecule type" value="Genomic_DNA"/>
</dbReference>
<proteinExistence type="predicted"/>
<dbReference type="SUPFAM" id="SSF54637">
    <property type="entry name" value="Thioesterase/thiol ester dehydrase-isomerase"/>
    <property type="match status" value="1"/>
</dbReference>
<reference evidence="2" key="1">
    <citation type="submission" date="2020-02" db="EMBL/GenBank/DDBJ databases">
        <authorList>
            <person name="Meier V. D."/>
        </authorList>
    </citation>
    <scope>NUCLEOTIDE SEQUENCE</scope>
    <source>
        <strain evidence="2">AVDCRST_MAG55</strain>
    </source>
</reference>
<sequence length="105" mass="10928">MGAEEGRTSSRLGLRGELLAPNGYLHAATVVALTGTSCGHGTFANLPDGAERFTTIELESIFLGTARRGTSSARRGASTAGVPPRCGTPPLQARRRPSHSPTARK</sequence>
<feature type="region of interest" description="Disordered" evidence="1">
    <location>
        <begin position="67"/>
        <end position="105"/>
    </location>
</feature>
<accession>A0A6J4PNB7</accession>
<feature type="compositionally biased region" description="Low complexity" evidence="1">
    <location>
        <begin position="67"/>
        <end position="81"/>
    </location>
</feature>
<gene>
    <name evidence="2" type="ORF">AVDCRST_MAG55-1635</name>
</gene>
<name>A0A6J4PNB7_9ACTN</name>
<organism evidence="2">
    <name type="scientific">uncultured Rubrobacteraceae bacterium</name>
    <dbReference type="NCBI Taxonomy" id="349277"/>
    <lineage>
        <taxon>Bacteria</taxon>
        <taxon>Bacillati</taxon>
        <taxon>Actinomycetota</taxon>
        <taxon>Rubrobacteria</taxon>
        <taxon>Rubrobacterales</taxon>
        <taxon>Rubrobacteraceae</taxon>
        <taxon>environmental samples</taxon>
    </lineage>
</organism>
<protein>
    <submittedName>
        <fullName evidence="2">ComA-related protein</fullName>
    </submittedName>
</protein>
<evidence type="ECO:0000256" key="1">
    <source>
        <dbReference type="SAM" id="MobiDB-lite"/>
    </source>
</evidence>